<dbReference type="SUPFAM" id="SSF81345">
    <property type="entry name" value="ABC transporter involved in vitamin B12 uptake, BtuC"/>
    <property type="match status" value="1"/>
</dbReference>
<feature type="transmembrane region" description="Helical" evidence="8">
    <location>
        <begin position="12"/>
        <end position="31"/>
    </location>
</feature>
<comment type="similarity">
    <text evidence="2">Belongs to the binding-protein-dependent transport system permease family. FecCD subfamily.</text>
</comment>
<feature type="transmembrane region" description="Helical" evidence="8">
    <location>
        <begin position="154"/>
        <end position="178"/>
    </location>
</feature>
<keyword evidence="7 8" id="KW-0472">Membrane</keyword>
<dbReference type="GO" id="GO:0033214">
    <property type="term" value="P:siderophore-iron import into cell"/>
    <property type="evidence" value="ECO:0007669"/>
    <property type="project" value="TreeGrafter"/>
</dbReference>
<dbReference type="InterPro" id="IPR037294">
    <property type="entry name" value="ABC_BtuC-like"/>
</dbReference>
<dbReference type="Pfam" id="PF01032">
    <property type="entry name" value="FecCD"/>
    <property type="match status" value="1"/>
</dbReference>
<feature type="transmembrane region" description="Helical" evidence="8">
    <location>
        <begin position="288"/>
        <end position="309"/>
    </location>
</feature>
<dbReference type="PANTHER" id="PTHR30472:SF41">
    <property type="entry name" value="TRANSPORT SYSTEM PERMEASE PROTEIN"/>
    <property type="match status" value="1"/>
</dbReference>
<feature type="transmembrane region" description="Helical" evidence="8">
    <location>
        <begin position="199"/>
        <end position="221"/>
    </location>
</feature>
<feature type="transmembrane region" description="Helical" evidence="8">
    <location>
        <begin position="246"/>
        <end position="276"/>
    </location>
</feature>
<dbReference type="AlphaFoldDB" id="A0A1G8B1V1"/>
<feature type="transmembrane region" description="Helical" evidence="8">
    <location>
        <begin position="127"/>
        <end position="148"/>
    </location>
</feature>
<evidence type="ECO:0000256" key="7">
    <source>
        <dbReference type="ARBA" id="ARBA00023136"/>
    </source>
</evidence>
<dbReference type="GO" id="GO:0022857">
    <property type="term" value="F:transmembrane transporter activity"/>
    <property type="evidence" value="ECO:0007669"/>
    <property type="project" value="InterPro"/>
</dbReference>
<dbReference type="Proteomes" id="UP000199492">
    <property type="component" value="Unassembled WGS sequence"/>
</dbReference>
<evidence type="ECO:0000256" key="6">
    <source>
        <dbReference type="ARBA" id="ARBA00022989"/>
    </source>
</evidence>
<keyword evidence="10" id="KW-1185">Reference proteome</keyword>
<keyword evidence="3" id="KW-0813">Transport</keyword>
<keyword evidence="5 8" id="KW-0812">Transmembrane</keyword>
<dbReference type="OrthoDB" id="9811721at2"/>
<accession>A0A1G8B1V1</accession>
<comment type="subcellular location">
    <subcellularLocation>
        <location evidence="1">Cell membrane</location>
        <topology evidence="1">Multi-pass membrane protein</topology>
    </subcellularLocation>
</comment>
<dbReference type="FunFam" id="1.10.3470.10:FF:000001">
    <property type="entry name" value="Vitamin B12 ABC transporter permease BtuC"/>
    <property type="match status" value="1"/>
</dbReference>
<dbReference type="PANTHER" id="PTHR30472">
    <property type="entry name" value="FERRIC ENTEROBACTIN TRANSPORT SYSTEM PERMEASE PROTEIN"/>
    <property type="match status" value="1"/>
</dbReference>
<sequence>MGEQKTYRLQFTLLAFALLVCFVVNISLGSINIPLKSIFGSFFGSVESSSNWNVIIMDYRLPKAITAIMVGSGLGISGLLMQTLFRNPLAGPFVLGISSGASLGVALVILGSGLFGGLFATALATKWSIVIAASLGSFLVLLAVLAVSNKVRDTMAILIIGLMFGSITAAIVSVLSYFSSAEQLQQYIFWGFGSLSNLSWSELLIFFCIYAIGLILSIASIKGLNSLLLGDNYAKSLGLNLKQSRFIIIVATSLIAGTITAFAGPIAFIGLAIPHLTRQIFKTTNHKILLPAVFLFGGIVMLICDTIAQVPNSDYTLPINAITALVGAPVVIWLLVRQRKMMF</sequence>
<evidence type="ECO:0000256" key="8">
    <source>
        <dbReference type="SAM" id="Phobius"/>
    </source>
</evidence>
<dbReference type="GO" id="GO:0005886">
    <property type="term" value="C:plasma membrane"/>
    <property type="evidence" value="ECO:0007669"/>
    <property type="project" value="UniProtKB-SubCell"/>
</dbReference>
<dbReference type="InterPro" id="IPR000522">
    <property type="entry name" value="ABC_transptr_permease_BtuC"/>
</dbReference>
<evidence type="ECO:0000256" key="1">
    <source>
        <dbReference type="ARBA" id="ARBA00004651"/>
    </source>
</evidence>
<protein>
    <submittedName>
        <fullName evidence="9">Iron complex transport system permease protein</fullName>
    </submittedName>
</protein>
<gene>
    <name evidence="9" type="ORF">SAMN04489796_10290</name>
</gene>
<name>A0A1G8B1V1_9FLAO</name>
<dbReference type="Gene3D" id="1.10.3470.10">
    <property type="entry name" value="ABC transporter involved in vitamin B12 uptake, BtuC"/>
    <property type="match status" value="1"/>
</dbReference>
<dbReference type="CDD" id="cd06550">
    <property type="entry name" value="TM_ABC_iron-siderophores_like"/>
    <property type="match status" value="1"/>
</dbReference>
<evidence type="ECO:0000256" key="2">
    <source>
        <dbReference type="ARBA" id="ARBA00007935"/>
    </source>
</evidence>
<feature type="transmembrane region" description="Helical" evidence="8">
    <location>
        <begin position="315"/>
        <end position="336"/>
    </location>
</feature>
<organism evidence="9 10">
    <name type="scientific">Winogradskyella thalassocola</name>
    <dbReference type="NCBI Taxonomy" id="262004"/>
    <lineage>
        <taxon>Bacteria</taxon>
        <taxon>Pseudomonadati</taxon>
        <taxon>Bacteroidota</taxon>
        <taxon>Flavobacteriia</taxon>
        <taxon>Flavobacteriales</taxon>
        <taxon>Flavobacteriaceae</taxon>
        <taxon>Winogradskyella</taxon>
    </lineage>
</organism>
<evidence type="ECO:0000256" key="5">
    <source>
        <dbReference type="ARBA" id="ARBA00022692"/>
    </source>
</evidence>
<evidence type="ECO:0000256" key="4">
    <source>
        <dbReference type="ARBA" id="ARBA00022475"/>
    </source>
</evidence>
<keyword evidence="4" id="KW-1003">Cell membrane</keyword>
<evidence type="ECO:0000313" key="9">
    <source>
        <dbReference type="EMBL" id="SDH27239.1"/>
    </source>
</evidence>
<proteinExistence type="inferred from homology"/>
<dbReference type="STRING" id="262004.SAMN04489796_10290"/>
<evidence type="ECO:0000313" key="10">
    <source>
        <dbReference type="Proteomes" id="UP000199492"/>
    </source>
</evidence>
<reference evidence="10" key="1">
    <citation type="submission" date="2016-10" db="EMBL/GenBank/DDBJ databases">
        <authorList>
            <person name="Varghese N."/>
            <person name="Submissions S."/>
        </authorList>
    </citation>
    <scope>NUCLEOTIDE SEQUENCE [LARGE SCALE GENOMIC DNA]</scope>
    <source>
        <strain evidence="10">DSM 15363</strain>
    </source>
</reference>
<dbReference type="RefSeq" id="WP_092466984.1">
    <property type="nucleotide sequence ID" value="NZ_FNCZ01000002.1"/>
</dbReference>
<keyword evidence="6 8" id="KW-1133">Transmembrane helix</keyword>
<evidence type="ECO:0000256" key="3">
    <source>
        <dbReference type="ARBA" id="ARBA00022448"/>
    </source>
</evidence>
<feature type="transmembrane region" description="Helical" evidence="8">
    <location>
        <begin position="97"/>
        <end position="120"/>
    </location>
</feature>
<dbReference type="EMBL" id="FNCZ01000002">
    <property type="protein sequence ID" value="SDH27239.1"/>
    <property type="molecule type" value="Genomic_DNA"/>
</dbReference>